<dbReference type="RefSeq" id="WP_188040822.1">
    <property type="nucleotide sequence ID" value="NZ_JACVHF010000013.1"/>
</dbReference>
<keyword evidence="2" id="KW-1185">Reference proteome</keyword>
<proteinExistence type="predicted"/>
<organism evidence="1 2">
    <name type="scientific">Heliobacterium chlorum</name>
    <dbReference type="NCBI Taxonomy" id="2698"/>
    <lineage>
        <taxon>Bacteria</taxon>
        <taxon>Bacillati</taxon>
        <taxon>Bacillota</taxon>
        <taxon>Clostridia</taxon>
        <taxon>Eubacteriales</taxon>
        <taxon>Heliobacteriaceae</taxon>
        <taxon>Heliobacterium</taxon>
    </lineage>
</organism>
<accession>A0ABR7T3K7</accession>
<dbReference type="EMBL" id="JACVHF010000013">
    <property type="protein sequence ID" value="MBC9785359.1"/>
    <property type="molecule type" value="Genomic_DNA"/>
</dbReference>
<comment type="caution">
    <text evidence="1">The sequence shown here is derived from an EMBL/GenBank/DDBJ whole genome shotgun (WGS) entry which is preliminary data.</text>
</comment>
<evidence type="ECO:0000313" key="2">
    <source>
        <dbReference type="Proteomes" id="UP000617402"/>
    </source>
</evidence>
<gene>
    <name evidence="1" type="ORF">H1S01_12650</name>
</gene>
<protein>
    <submittedName>
        <fullName evidence="1">Uncharacterized protein</fullName>
    </submittedName>
</protein>
<sequence>MYIFIYHVPCIDNRKVFYGLVKANSETEAKSKVIELYRGNNIQIYTSQIELETVDLSGLESSAIRVGTFYHQ</sequence>
<name>A0ABR7T3K7_HELCL</name>
<evidence type="ECO:0000313" key="1">
    <source>
        <dbReference type="EMBL" id="MBC9785359.1"/>
    </source>
</evidence>
<dbReference type="Proteomes" id="UP000617402">
    <property type="component" value="Unassembled WGS sequence"/>
</dbReference>
<reference evidence="1 2" key="1">
    <citation type="submission" date="2020-07" db="EMBL/GenBank/DDBJ databases">
        <title>Draft whole-genome sequence of Heliobacterium chlorum DSM 3682, type strain.</title>
        <authorList>
            <person name="Kyndt J.A."/>
            <person name="Meyer T.E."/>
            <person name="Imhoff J.F."/>
        </authorList>
    </citation>
    <scope>NUCLEOTIDE SEQUENCE [LARGE SCALE GENOMIC DNA]</scope>
    <source>
        <strain evidence="1 2">DSM 3682</strain>
    </source>
</reference>